<reference evidence="2" key="1">
    <citation type="submission" date="2023-10" db="EMBL/GenBank/DDBJ databases">
        <authorList>
            <person name="Chen Y."/>
            <person name="Shah S."/>
            <person name="Dougan E. K."/>
            <person name="Thang M."/>
            <person name="Chan C."/>
        </authorList>
    </citation>
    <scope>NUCLEOTIDE SEQUENCE [LARGE SCALE GENOMIC DNA]</scope>
</reference>
<feature type="transmembrane region" description="Helical" evidence="1">
    <location>
        <begin position="31"/>
        <end position="50"/>
    </location>
</feature>
<keyword evidence="1" id="KW-0472">Membrane</keyword>
<dbReference type="Proteomes" id="UP001189429">
    <property type="component" value="Unassembled WGS sequence"/>
</dbReference>
<gene>
    <name evidence="2" type="ORF">PCOR1329_LOCUS27841</name>
</gene>
<protein>
    <recommendedName>
        <fullName evidence="4">H(+)-exporting diphosphatase</fullName>
    </recommendedName>
</protein>
<proteinExistence type="predicted"/>
<evidence type="ECO:0000256" key="1">
    <source>
        <dbReference type="SAM" id="Phobius"/>
    </source>
</evidence>
<keyword evidence="1" id="KW-1133">Transmembrane helix</keyword>
<dbReference type="EMBL" id="CAUYUJ010010147">
    <property type="protein sequence ID" value="CAK0828679.1"/>
    <property type="molecule type" value="Genomic_DNA"/>
</dbReference>
<comment type="caution">
    <text evidence="2">The sequence shown here is derived from an EMBL/GenBank/DDBJ whole genome shotgun (WGS) entry which is preliminary data.</text>
</comment>
<keyword evidence="1" id="KW-0812">Transmembrane</keyword>
<evidence type="ECO:0000313" key="3">
    <source>
        <dbReference type="Proteomes" id="UP001189429"/>
    </source>
</evidence>
<sequence>MKVAYLRADPEICRLEAGEIEGTCCVNTNIVLGWAMVLGASASVLFIVVVSGTDNTVFLLCVISPFAIISLMFVAGLVYGKGPCGIFDLMIRAGANPTRGAKVSSV</sequence>
<evidence type="ECO:0008006" key="4">
    <source>
        <dbReference type="Google" id="ProtNLM"/>
    </source>
</evidence>
<evidence type="ECO:0000313" key="2">
    <source>
        <dbReference type="EMBL" id="CAK0828679.1"/>
    </source>
</evidence>
<organism evidence="2 3">
    <name type="scientific">Prorocentrum cordatum</name>
    <dbReference type="NCBI Taxonomy" id="2364126"/>
    <lineage>
        <taxon>Eukaryota</taxon>
        <taxon>Sar</taxon>
        <taxon>Alveolata</taxon>
        <taxon>Dinophyceae</taxon>
        <taxon>Prorocentrales</taxon>
        <taxon>Prorocentraceae</taxon>
        <taxon>Prorocentrum</taxon>
    </lineage>
</organism>
<keyword evidence="3" id="KW-1185">Reference proteome</keyword>
<name>A0ABN9SE13_9DINO</name>
<feature type="transmembrane region" description="Helical" evidence="1">
    <location>
        <begin position="57"/>
        <end position="80"/>
    </location>
</feature>
<accession>A0ABN9SE13</accession>